<accession>A0A318Y4Z0</accession>
<feature type="compositionally biased region" description="Polar residues" evidence="1">
    <location>
        <begin position="201"/>
        <end position="214"/>
    </location>
</feature>
<sequence length="422" mass="47795">MNSAKDWDPKVRIPRTPAEWALMAGEAKIPPLAEGVKADEDYPAGQPALYLDMHKVGHWESASKVSEAHFLLTRCLWKFSNNTALSEWDSYPDPMINPKRHESFQPAMDWLSKRPDWRAYVRDIQENTNKRPDPGQAKSLGEFTSTRHWQLCVRDGEKQNNERDNSPPVTRSRARQDLPSVEMQADADGSSDLFDARPERTTTVFNASGSSNDAASKEDDSSDRMSGVLKTMSRSSGSSGEPSANVRESHMRMDEMHELTTYETRSSCLSFGALAKKMSAQSATTKEEASITLCRTSDEETVNMALVEFLSALTRCYPHVHLEWKADRQFFEVDLGKAQLRAKSDGGLFSRQSDIFALVEVKPFVLMAAPETTFRQMSMEMVAWIAHAMRNPQDRRKAYVLLHYRTHPKSKPFSNTLEDTTW</sequence>
<feature type="region of interest" description="Disordered" evidence="1">
    <location>
        <begin position="153"/>
        <end position="247"/>
    </location>
</feature>
<dbReference type="EMBL" id="KZ821495">
    <property type="protein sequence ID" value="PYH29305.1"/>
    <property type="molecule type" value="Genomic_DNA"/>
</dbReference>
<feature type="compositionally biased region" description="Basic and acidic residues" evidence="1">
    <location>
        <begin position="154"/>
        <end position="165"/>
    </location>
</feature>
<dbReference type="GeneID" id="37122342"/>
<gene>
    <name evidence="2" type="ORF">BO87DRAFT_320224</name>
</gene>
<protein>
    <submittedName>
        <fullName evidence="2">Uncharacterized protein</fullName>
    </submittedName>
</protein>
<organism evidence="2 3">
    <name type="scientific">Aspergillus neoniger (strain CBS 115656)</name>
    <dbReference type="NCBI Taxonomy" id="1448310"/>
    <lineage>
        <taxon>Eukaryota</taxon>
        <taxon>Fungi</taxon>
        <taxon>Dikarya</taxon>
        <taxon>Ascomycota</taxon>
        <taxon>Pezizomycotina</taxon>
        <taxon>Eurotiomycetes</taxon>
        <taxon>Eurotiomycetidae</taxon>
        <taxon>Eurotiales</taxon>
        <taxon>Aspergillaceae</taxon>
        <taxon>Aspergillus</taxon>
        <taxon>Aspergillus subgen. Circumdati</taxon>
    </lineage>
</organism>
<keyword evidence="3" id="KW-1185">Reference proteome</keyword>
<dbReference type="AlphaFoldDB" id="A0A318Y4Z0"/>
<name>A0A318Y4Z0_ASPNB</name>
<dbReference type="Proteomes" id="UP000247647">
    <property type="component" value="Unassembled WGS sequence"/>
</dbReference>
<proteinExistence type="predicted"/>
<dbReference type="OrthoDB" id="4508301at2759"/>
<dbReference type="RefSeq" id="XP_025474783.1">
    <property type="nucleotide sequence ID" value="XM_025619886.1"/>
</dbReference>
<feature type="compositionally biased region" description="Low complexity" evidence="1">
    <location>
        <begin position="233"/>
        <end position="243"/>
    </location>
</feature>
<reference evidence="2" key="1">
    <citation type="submission" date="2016-12" db="EMBL/GenBank/DDBJ databases">
        <title>The genomes of Aspergillus section Nigri reveals drivers in fungal speciation.</title>
        <authorList>
            <consortium name="DOE Joint Genome Institute"/>
            <person name="Vesth T.C."/>
            <person name="Nybo J."/>
            <person name="Theobald S."/>
            <person name="Brandl J."/>
            <person name="Frisvad J.C."/>
            <person name="Nielsen K.F."/>
            <person name="Lyhne E.K."/>
            <person name="Kogle M.E."/>
            <person name="Kuo A."/>
            <person name="Riley R."/>
            <person name="Clum A."/>
            <person name="Nolan M."/>
            <person name="Lipzen A."/>
            <person name="Salamov A."/>
            <person name="Henrissat B."/>
            <person name="Wiebenga A."/>
            <person name="De Vries R.P."/>
            <person name="Grigoriev I.V."/>
            <person name="Mortensen U.H."/>
            <person name="Andersen M.R."/>
            <person name="Baker S.E."/>
        </authorList>
    </citation>
    <scope>NUCLEOTIDE SEQUENCE [LARGE SCALE GENOMIC DNA]</scope>
    <source>
        <strain evidence="2">CBS 115656</strain>
    </source>
</reference>
<evidence type="ECO:0000313" key="3">
    <source>
        <dbReference type="Proteomes" id="UP000247647"/>
    </source>
</evidence>
<evidence type="ECO:0000256" key="1">
    <source>
        <dbReference type="SAM" id="MobiDB-lite"/>
    </source>
</evidence>
<evidence type="ECO:0000313" key="2">
    <source>
        <dbReference type="EMBL" id="PYH29305.1"/>
    </source>
</evidence>